<dbReference type="AlphaFoldDB" id="A0A382F1E4"/>
<proteinExistence type="predicted"/>
<accession>A0A382F1E4</accession>
<name>A0A382F1E4_9ZZZZ</name>
<evidence type="ECO:0000313" key="1">
    <source>
        <dbReference type="EMBL" id="SVB55961.1"/>
    </source>
</evidence>
<dbReference type="EMBL" id="UINC01047107">
    <property type="protein sequence ID" value="SVB55961.1"/>
    <property type="molecule type" value="Genomic_DNA"/>
</dbReference>
<reference evidence="1" key="1">
    <citation type="submission" date="2018-05" db="EMBL/GenBank/DDBJ databases">
        <authorList>
            <person name="Lanie J.A."/>
            <person name="Ng W.-L."/>
            <person name="Kazmierczak K.M."/>
            <person name="Andrzejewski T.M."/>
            <person name="Davidsen T.M."/>
            <person name="Wayne K.J."/>
            <person name="Tettelin H."/>
            <person name="Glass J.I."/>
            <person name="Rusch D."/>
            <person name="Podicherti R."/>
            <person name="Tsui H.-C.T."/>
            <person name="Winkler M.E."/>
        </authorList>
    </citation>
    <scope>NUCLEOTIDE SEQUENCE</scope>
</reference>
<gene>
    <name evidence="1" type="ORF">METZ01_LOCUS208815</name>
</gene>
<organism evidence="1">
    <name type="scientific">marine metagenome</name>
    <dbReference type="NCBI Taxonomy" id="408172"/>
    <lineage>
        <taxon>unclassified sequences</taxon>
        <taxon>metagenomes</taxon>
        <taxon>ecological metagenomes</taxon>
    </lineage>
</organism>
<protein>
    <submittedName>
        <fullName evidence="1">Uncharacterized protein</fullName>
    </submittedName>
</protein>
<sequence>MMTADKTEWLGQSMHSKSVDYYDLPWEIEAHGRECGLFVRWAESNKLGKRRWTWDR</sequence>